<dbReference type="PANTHER" id="PTHR43248:SF25">
    <property type="entry name" value="AB HYDROLASE-1 DOMAIN-CONTAINING PROTEIN-RELATED"/>
    <property type="match status" value="1"/>
</dbReference>
<dbReference type="EMBL" id="FWXV01000009">
    <property type="protein sequence ID" value="SMD23792.1"/>
    <property type="molecule type" value="Genomic_DNA"/>
</dbReference>
<evidence type="ECO:0000256" key="2">
    <source>
        <dbReference type="ARBA" id="ARBA00022801"/>
    </source>
</evidence>
<dbReference type="PANTHER" id="PTHR43248">
    <property type="entry name" value="2-SUCCINYL-6-HYDROXY-2,4-CYCLOHEXADIENE-1-CARBOXYLATE SYNTHASE"/>
    <property type="match status" value="1"/>
</dbReference>
<dbReference type="InterPro" id="IPR013595">
    <property type="entry name" value="Pept_S33_TAP-like_C"/>
</dbReference>
<dbReference type="SUPFAM" id="SSF53474">
    <property type="entry name" value="alpha/beta-Hydrolases"/>
    <property type="match status" value="1"/>
</dbReference>
<evidence type="ECO:0000256" key="3">
    <source>
        <dbReference type="SAM" id="SignalP"/>
    </source>
</evidence>
<dbReference type="PROSITE" id="PS51257">
    <property type="entry name" value="PROKAR_LIPOPROTEIN"/>
    <property type="match status" value="1"/>
</dbReference>
<dbReference type="GO" id="GO:0016787">
    <property type="term" value="F:hydrolase activity"/>
    <property type="evidence" value="ECO:0007669"/>
    <property type="project" value="UniProtKB-KW"/>
</dbReference>
<comment type="similarity">
    <text evidence="1">Belongs to the peptidase S33 family.</text>
</comment>
<keyword evidence="6" id="KW-1185">Reference proteome</keyword>
<proteinExistence type="inferred from homology"/>
<evidence type="ECO:0000313" key="6">
    <source>
        <dbReference type="Proteomes" id="UP000192674"/>
    </source>
</evidence>
<protein>
    <submittedName>
        <fullName evidence="5">TAP-like protein</fullName>
    </submittedName>
</protein>
<accession>A0A1W2FPZ0</accession>
<evidence type="ECO:0000256" key="1">
    <source>
        <dbReference type="ARBA" id="ARBA00010088"/>
    </source>
</evidence>
<evidence type="ECO:0000259" key="4">
    <source>
        <dbReference type="Pfam" id="PF08386"/>
    </source>
</evidence>
<gene>
    <name evidence="5" type="ORF">SAMN05661093_08198</name>
</gene>
<dbReference type="OrthoDB" id="5166357at2"/>
<feature type="signal peptide" evidence="3">
    <location>
        <begin position="1"/>
        <end position="24"/>
    </location>
</feature>
<reference evidence="5 6" key="1">
    <citation type="submission" date="2017-04" db="EMBL/GenBank/DDBJ databases">
        <authorList>
            <person name="Afonso C.L."/>
            <person name="Miller P.J."/>
            <person name="Scott M.A."/>
            <person name="Spackman E."/>
            <person name="Goraichik I."/>
            <person name="Dimitrov K.M."/>
            <person name="Suarez D.L."/>
            <person name="Swayne D.E."/>
        </authorList>
    </citation>
    <scope>NUCLEOTIDE SEQUENCE [LARGE SCALE GENOMIC DNA]</scope>
    <source>
        <strain evidence="5 6">DSM 43828</strain>
    </source>
</reference>
<dbReference type="AlphaFoldDB" id="A0A1W2FPZ0"/>
<evidence type="ECO:0000313" key="5">
    <source>
        <dbReference type="EMBL" id="SMD23792.1"/>
    </source>
</evidence>
<name>A0A1W2FPZ0_KIBAR</name>
<organism evidence="5 6">
    <name type="scientific">Kibdelosporangium aridum</name>
    <dbReference type="NCBI Taxonomy" id="2030"/>
    <lineage>
        <taxon>Bacteria</taxon>
        <taxon>Bacillati</taxon>
        <taxon>Actinomycetota</taxon>
        <taxon>Actinomycetes</taxon>
        <taxon>Pseudonocardiales</taxon>
        <taxon>Pseudonocardiaceae</taxon>
        <taxon>Kibdelosporangium</taxon>
    </lineage>
</organism>
<dbReference type="InterPro" id="IPR029058">
    <property type="entry name" value="AB_hydrolase_fold"/>
</dbReference>
<sequence>MGTLARRGIVLLAAVASITTACTAAPSQRPAIVVNDGPLEQVAPPPVGASQVPVPPLEEPTRSSVTWADCDEVIKNRLTIYNVPSVPVQCGRVQTILDSPSLPGRSPMRLSVLKAGTGKAPIVVVSDIQGEPGTVKAARLAASLPPEFLTKFSLVGVDRRGSGSSEPVRCIQEDIRLDIVNSDPAAEDLEDLLDVVRQAGQQCIIALENRLYAMDTWRTAADLEKVREALGLQRLSAIGIGEGARVLGVYGDRFPDRVGRMVFDGLPDPSGDSMVTMDGAATGAEATFAEFAKDCVARNCALGPDPKQTFLDLIRKLRASPIPSVDAGLTAGGATRAVLIGLANRSGWPALADAIAKARDNDGAALVSYIKPLVNDSREQPTALDIGLVTGCNDTKTRLAVERLNTTGKEWRTRHPLFGGVMAQNLVLCSAWSVAAQPPLAINGRGLPPIVVISTATDPVTPQAGTERAAQQLPSAVLISWQGGGHGALGQSPCATDAVRVFLGDGKVPAAGMACPP</sequence>
<feature type="chain" id="PRO_5013343288" evidence="3">
    <location>
        <begin position="25"/>
        <end position="517"/>
    </location>
</feature>
<dbReference type="Pfam" id="PF08386">
    <property type="entry name" value="Abhydrolase_4"/>
    <property type="match status" value="1"/>
</dbReference>
<keyword evidence="3" id="KW-0732">Signal</keyword>
<dbReference type="Proteomes" id="UP000192674">
    <property type="component" value="Unassembled WGS sequence"/>
</dbReference>
<keyword evidence="2" id="KW-0378">Hydrolase</keyword>
<dbReference type="RefSeq" id="WP_143446924.1">
    <property type="nucleotide sequence ID" value="NZ_FWXV01000009.1"/>
</dbReference>
<dbReference type="Gene3D" id="3.40.50.1820">
    <property type="entry name" value="alpha/beta hydrolase"/>
    <property type="match status" value="1"/>
</dbReference>
<dbReference type="InterPro" id="IPR051601">
    <property type="entry name" value="Serine_prot/Carboxylest_S33"/>
</dbReference>
<feature type="domain" description="Peptidase S33 tripeptidyl aminopeptidase-like C-terminal" evidence="4">
    <location>
        <begin position="416"/>
        <end position="515"/>
    </location>
</feature>